<accession>A0ABS1UW05</accession>
<organism evidence="4 5">
    <name type="scientific">Micromonospora fiedleri</name>
    <dbReference type="NCBI Taxonomy" id="1157498"/>
    <lineage>
        <taxon>Bacteria</taxon>
        <taxon>Bacillati</taxon>
        <taxon>Actinomycetota</taxon>
        <taxon>Actinomycetes</taxon>
        <taxon>Micromonosporales</taxon>
        <taxon>Micromonosporaceae</taxon>
        <taxon>Micromonospora</taxon>
    </lineage>
</organism>
<evidence type="ECO:0000256" key="2">
    <source>
        <dbReference type="ARBA" id="ARBA00022553"/>
    </source>
</evidence>
<dbReference type="EMBL" id="JAETXL010000125">
    <property type="protein sequence ID" value="MBL6280556.1"/>
    <property type="molecule type" value="Genomic_DNA"/>
</dbReference>
<gene>
    <name evidence="4" type="ORF">JMF97_30955</name>
</gene>
<comment type="caution">
    <text evidence="4">The sequence shown here is derived from an EMBL/GenBank/DDBJ whole genome shotgun (WGS) entry which is preliminary data.</text>
</comment>
<evidence type="ECO:0000313" key="5">
    <source>
        <dbReference type="Proteomes" id="UP000661193"/>
    </source>
</evidence>
<dbReference type="InterPro" id="IPR050091">
    <property type="entry name" value="PKS_NRPS_Biosynth_Enz"/>
</dbReference>
<dbReference type="PANTHER" id="PTHR43775">
    <property type="entry name" value="FATTY ACID SYNTHASE"/>
    <property type="match status" value="1"/>
</dbReference>
<reference evidence="4 5" key="1">
    <citation type="submission" date="2021-01" db="EMBL/GenBank/DDBJ databases">
        <title>Genome sequencing of Micromonospora fiedleri MG-37.</title>
        <authorList>
            <person name="Moreland P.E.J."/>
            <person name="Stach J.E.M."/>
        </authorList>
    </citation>
    <scope>NUCLEOTIDE SEQUENCE [LARGE SCALE GENOMIC DNA]</scope>
    <source>
        <strain evidence="4 5">MG-37</strain>
    </source>
</reference>
<protein>
    <recommendedName>
        <fullName evidence="3">Polyketide synthase C-terminal extension domain-containing protein</fullName>
    </recommendedName>
</protein>
<keyword evidence="1" id="KW-0596">Phosphopantetheine</keyword>
<dbReference type="Pfam" id="PF16197">
    <property type="entry name" value="KAsynt_C_assoc"/>
    <property type="match status" value="1"/>
</dbReference>
<evidence type="ECO:0000256" key="1">
    <source>
        <dbReference type="ARBA" id="ARBA00022450"/>
    </source>
</evidence>
<sequence>LIRARHQTRPSERCDLAGAAFAVVTQGRRWSAPGALIAGVNVFGFGGTNAHAILREPPPAAPGGPGGPELGLATLRAHSVPALRQAARDLAAHLRAHPHLAEAAVRASAGTARDHPAYRLSVVAACRPPARPDRAADTRGAPSPPA</sequence>
<keyword evidence="5" id="KW-1185">Reference proteome</keyword>
<dbReference type="Gene3D" id="3.40.47.10">
    <property type="match status" value="1"/>
</dbReference>
<dbReference type="PANTHER" id="PTHR43775:SF37">
    <property type="entry name" value="SI:DKEY-61P9.11"/>
    <property type="match status" value="1"/>
</dbReference>
<dbReference type="Gene3D" id="1.10.1240.100">
    <property type="match status" value="1"/>
</dbReference>
<proteinExistence type="predicted"/>
<dbReference type="Proteomes" id="UP000661193">
    <property type="component" value="Unassembled WGS sequence"/>
</dbReference>
<evidence type="ECO:0000259" key="3">
    <source>
        <dbReference type="Pfam" id="PF16197"/>
    </source>
</evidence>
<evidence type="ECO:0000313" key="4">
    <source>
        <dbReference type="EMBL" id="MBL6280556.1"/>
    </source>
</evidence>
<dbReference type="SUPFAM" id="SSF53901">
    <property type="entry name" value="Thiolase-like"/>
    <property type="match status" value="1"/>
</dbReference>
<feature type="non-terminal residue" evidence="4">
    <location>
        <position position="1"/>
    </location>
</feature>
<dbReference type="InterPro" id="IPR016039">
    <property type="entry name" value="Thiolase-like"/>
</dbReference>
<keyword evidence="2" id="KW-0597">Phosphoprotein</keyword>
<name>A0ABS1UW05_9ACTN</name>
<feature type="domain" description="Polyketide synthase C-terminal extension" evidence="3">
    <location>
        <begin position="10"/>
        <end position="112"/>
    </location>
</feature>
<feature type="non-terminal residue" evidence="4">
    <location>
        <position position="146"/>
    </location>
</feature>
<dbReference type="RefSeq" id="WP_273543981.1">
    <property type="nucleotide sequence ID" value="NZ_JAETXL010000125.1"/>
</dbReference>
<dbReference type="InterPro" id="IPR032821">
    <property type="entry name" value="PKS_assoc"/>
</dbReference>